<dbReference type="Proteomes" id="UP000076481">
    <property type="component" value="Unassembled WGS sequence"/>
</dbReference>
<evidence type="ECO:0000313" key="2">
    <source>
        <dbReference type="EMBL" id="KZK74528.1"/>
    </source>
</evidence>
<proteinExistence type="predicted"/>
<accession>A0A165LWT2</accession>
<evidence type="ECO:0000256" key="1">
    <source>
        <dbReference type="SAM" id="SignalP"/>
    </source>
</evidence>
<evidence type="ECO:0008006" key="4">
    <source>
        <dbReference type="Google" id="ProtNLM"/>
    </source>
</evidence>
<feature type="chain" id="PRO_5007862098" description="DUF4402 domain-containing protein" evidence="1">
    <location>
        <begin position="29"/>
        <end position="197"/>
    </location>
</feature>
<organism evidence="2 3">
    <name type="scientific">Pelodictyon luteolum</name>
    <dbReference type="NCBI Taxonomy" id="1100"/>
    <lineage>
        <taxon>Bacteria</taxon>
        <taxon>Pseudomonadati</taxon>
        <taxon>Chlorobiota</taxon>
        <taxon>Chlorobiia</taxon>
        <taxon>Chlorobiales</taxon>
        <taxon>Chlorobiaceae</taxon>
        <taxon>Chlorobium/Pelodictyon group</taxon>
        <taxon>Pelodictyon</taxon>
    </lineage>
</organism>
<dbReference type="RefSeq" id="WP_303681358.1">
    <property type="nucleotide sequence ID" value="NZ_LVWG01000023.1"/>
</dbReference>
<comment type="caution">
    <text evidence="2">The sequence shown here is derived from an EMBL/GenBank/DDBJ whole genome shotgun (WGS) entry which is preliminary data.</text>
</comment>
<sequence>MSTRKTISRIILAASIFAAGLAPASANAAVTTTGTTTMTVTMPEYIVLRYYKNINLNFTASSSATGIDEAKTFDAKLGPDGAVSYDAEIAGATALGSAKKTVTLNNVWSIAGLSPSGTAKVAIEGTDMTNADNKSTIGASNWKVSSSGVSADKVITTALRGAGGAATSGNVIMDLDFGSTTKSGAHTGTFTLSVETI</sequence>
<gene>
    <name evidence="2" type="ORF">A3K90_05240</name>
</gene>
<protein>
    <recommendedName>
        <fullName evidence="4">DUF4402 domain-containing protein</fullName>
    </recommendedName>
</protein>
<reference evidence="2 3" key="1">
    <citation type="submission" date="2016-03" db="EMBL/GenBank/DDBJ databases">
        <title>Speciation and ecological success in dimly lit waters: horizontal gene transfer in a green sulfur bacteria bloom unveiled by metagenomic assembly.</title>
        <authorList>
            <person name="Llorens-Mares T."/>
            <person name="Liu Z."/>
            <person name="Allen L.Z."/>
            <person name="Rusch D.B."/>
            <person name="Craig M.T."/>
            <person name="Dupont C.L."/>
            <person name="Bryant D.A."/>
            <person name="Casamayor E.O."/>
        </authorList>
    </citation>
    <scope>NUCLEOTIDE SEQUENCE [LARGE SCALE GENOMIC DNA]</scope>
    <source>
        <strain evidence="2">CIII</strain>
    </source>
</reference>
<evidence type="ECO:0000313" key="3">
    <source>
        <dbReference type="Proteomes" id="UP000076481"/>
    </source>
</evidence>
<dbReference type="AlphaFoldDB" id="A0A165LWT2"/>
<dbReference type="EMBL" id="LVWG01000023">
    <property type="protein sequence ID" value="KZK74528.1"/>
    <property type="molecule type" value="Genomic_DNA"/>
</dbReference>
<keyword evidence="1" id="KW-0732">Signal</keyword>
<feature type="signal peptide" evidence="1">
    <location>
        <begin position="1"/>
        <end position="28"/>
    </location>
</feature>
<name>A0A165LWT2_PELLU</name>